<gene>
    <name evidence="4" type="ORF">SSLN_LOCUS14930</name>
</gene>
<keyword evidence="2" id="KW-0175">Coiled coil</keyword>
<evidence type="ECO:0000313" key="4">
    <source>
        <dbReference type="EMBL" id="VDM01316.1"/>
    </source>
</evidence>
<dbReference type="OrthoDB" id="6428749at2759"/>
<dbReference type="GO" id="GO:0009062">
    <property type="term" value="P:fatty acid catabolic process"/>
    <property type="evidence" value="ECO:0007669"/>
    <property type="project" value="TreeGrafter"/>
</dbReference>
<dbReference type="GO" id="GO:0017064">
    <property type="term" value="F:fatty acid amide hydrolase activity"/>
    <property type="evidence" value="ECO:0007669"/>
    <property type="project" value="TreeGrafter"/>
</dbReference>
<dbReference type="Proteomes" id="UP000275846">
    <property type="component" value="Unassembled WGS sequence"/>
</dbReference>
<dbReference type="InterPro" id="IPR036928">
    <property type="entry name" value="AS_sf"/>
</dbReference>
<accession>A0A3P7D3T5</accession>
<evidence type="ECO:0000256" key="2">
    <source>
        <dbReference type="SAM" id="Coils"/>
    </source>
</evidence>
<dbReference type="STRING" id="70667.A0A3P7D3T5"/>
<feature type="domain" description="Amidase" evidence="3">
    <location>
        <begin position="75"/>
        <end position="507"/>
    </location>
</feature>
<protein>
    <recommendedName>
        <fullName evidence="3">Amidase domain-containing protein</fullName>
    </recommendedName>
</protein>
<name>A0A3P7D3T5_SCHSO</name>
<organism evidence="4 5">
    <name type="scientific">Schistocephalus solidus</name>
    <name type="common">Tapeworm</name>
    <dbReference type="NCBI Taxonomy" id="70667"/>
    <lineage>
        <taxon>Eukaryota</taxon>
        <taxon>Metazoa</taxon>
        <taxon>Spiralia</taxon>
        <taxon>Lophotrochozoa</taxon>
        <taxon>Platyhelminthes</taxon>
        <taxon>Cestoda</taxon>
        <taxon>Eucestoda</taxon>
        <taxon>Diphyllobothriidea</taxon>
        <taxon>Diphyllobothriidae</taxon>
        <taxon>Schistocephalus</taxon>
    </lineage>
</organism>
<dbReference type="PANTHER" id="PTHR45847">
    <property type="entry name" value="FATTY ACID AMIDE HYDROLASE"/>
    <property type="match status" value="1"/>
</dbReference>
<dbReference type="SUPFAM" id="SSF75304">
    <property type="entry name" value="Amidase signature (AS) enzymes"/>
    <property type="match status" value="1"/>
</dbReference>
<dbReference type="InterPro" id="IPR052096">
    <property type="entry name" value="Endocannabinoid_amidase"/>
</dbReference>
<feature type="coiled-coil region" evidence="2">
    <location>
        <begin position="3"/>
        <end position="33"/>
    </location>
</feature>
<evidence type="ECO:0000256" key="1">
    <source>
        <dbReference type="PIRSR" id="PIRSR001221-1"/>
    </source>
</evidence>
<evidence type="ECO:0000313" key="5">
    <source>
        <dbReference type="Proteomes" id="UP000275846"/>
    </source>
</evidence>
<dbReference type="GO" id="GO:0004040">
    <property type="term" value="F:amidase activity"/>
    <property type="evidence" value="ECO:0007669"/>
    <property type="project" value="TreeGrafter"/>
</dbReference>
<reference evidence="4 5" key="1">
    <citation type="submission" date="2018-11" db="EMBL/GenBank/DDBJ databases">
        <authorList>
            <consortium name="Pathogen Informatics"/>
        </authorList>
    </citation>
    <scope>NUCLEOTIDE SEQUENCE [LARGE SCALE GENOMIC DNA]</scope>
    <source>
        <strain evidence="4 5">NST_G2</strain>
    </source>
</reference>
<dbReference type="Gene3D" id="3.90.1300.10">
    <property type="entry name" value="Amidase signature (AS) domain"/>
    <property type="match status" value="1"/>
</dbReference>
<feature type="active site" description="Charge relay system" evidence="1">
    <location>
        <position position="103"/>
    </location>
</feature>
<dbReference type="PIRSF" id="PIRSF001221">
    <property type="entry name" value="Amidase_fungi"/>
    <property type="match status" value="1"/>
</dbReference>
<feature type="active site" description="Charge relay system" evidence="1">
    <location>
        <position position="178"/>
    </location>
</feature>
<evidence type="ECO:0000259" key="3">
    <source>
        <dbReference type="Pfam" id="PF01425"/>
    </source>
</evidence>
<proteinExistence type="predicted"/>
<dbReference type="AlphaFoldDB" id="A0A3P7D3T5"/>
<sequence>MKFARRKELLKKLEEKQAEIKDRREKLRDLTNLEFSRIVHAFNAEEITPVELLKAYQIQALKLEAHGCLAEPISEAYGRALNQGWLDEADARGKIWGIPVSLKESLAIKDHDITLGLVNRIGSIATTDCLLVEMLRKAGAVPFMTSSMAPAGLSIDSSNLIYGKQTNPLNTSRISGGSSGGEAILIAKRGSMLGFGTDSAGSLRIPAAFCGVSALKPTFERLSTIGVVSAFQASSVNPKTCVGPIAREVGLLVHAMEALCAPPMFAMDPTVIPIPFNRGAYEGTLKKRLRVGYFTAFPGKFVPEPVPAVVRAVDLAVQTLRANGHHVEAFTPPDPITVLELGFRAMNADGGAEVCNVFKDEPLTKSMRLFVYICQLPRILKQALAYIVGFLYGPALGAICRGLYGPFDVMICPVTSFPALPTDAVSTYIDACLAYTLLFSLVNLPVGVVRTHSVSVDDLGSALRNIERFEAEGDRMNAHVARLQKGSRGLPVAVQVAGLPFTEETVLRVMRELEIANEGA</sequence>
<dbReference type="Pfam" id="PF01425">
    <property type="entry name" value="Amidase"/>
    <property type="match status" value="1"/>
</dbReference>
<dbReference type="InterPro" id="IPR023631">
    <property type="entry name" value="Amidase_dom"/>
</dbReference>
<feature type="active site" description="Acyl-ester intermediate" evidence="1">
    <location>
        <position position="202"/>
    </location>
</feature>
<dbReference type="EMBL" id="UYSU01039446">
    <property type="protein sequence ID" value="VDM01316.1"/>
    <property type="molecule type" value="Genomic_DNA"/>
</dbReference>
<dbReference type="PANTHER" id="PTHR45847:SF6">
    <property type="entry name" value="FATTY ACID AMIDE HYDROLASE"/>
    <property type="match status" value="1"/>
</dbReference>
<keyword evidence="5" id="KW-1185">Reference proteome</keyword>